<proteinExistence type="predicted"/>
<sequence length="634" mass="65793">MRFVLAIVAFVVAVVLVGLGIAQRTVFHESAKNNLTVELDQANPFVVVGPDALTAHPGTQTVSVSGSADVYVAYGRTADMNAWLGDVPRTLVSYNKDKDRLTTAGTAGVYATRSPSPAPQRKDGSATDAPSTAAPTASVAPAATSAPGTSVANVPSPVGSDLWLNELTGQQLVTTTLSLTSGISLLISGNGGSVMPSKLTLSWPVDSRTPLAGPFILGGIIMFVAGLVLLLVGFLHFRRSRGPRRGRPRGLRGLLHVPPRPAKDVTSTGEARSGRRRRVAVSVSALLLLSGCSPDYWPSPASTEPAIETPDATAPVADPAASAAPKPGDLQVEPAVTVPQMERIMQRVSEFAATVDSSRDAKAAEQRFTGPALANRVANYTIRGTLTSQPAPPPIPASPLTLTLPQQVTDWPRAVLTIAKDSAAPTVAPMALVLVQDSPRTNYRIEYTMSLAPDAQVPEVAPASIGAAPISPEFKGLVLPTGQVGAAYADILTSGDASKWYNSFHTGGDQLVQQLGVEGQNTVRSGLPKTASIEFTTRVTANPILALATNNAGALVALALQQEETVTPNDGGTTGFQTGAVAAALSGFTGKSSKGVQRVTSIQLLFYVPSVSTTSAKVRLLGWSESLIGASELK</sequence>
<evidence type="ECO:0000313" key="5">
    <source>
        <dbReference type="Proteomes" id="UP000219994"/>
    </source>
</evidence>
<keyword evidence="2" id="KW-0812">Transmembrane</keyword>
<feature type="domain" description="DUF8094" evidence="3">
    <location>
        <begin position="333"/>
        <end position="631"/>
    </location>
</feature>
<dbReference type="Pfam" id="PF26366">
    <property type="entry name" value="DUF8094"/>
    <property type="match status" value="1"/>
</dbReference>
<reference evidence="5" key="1">
    <citation type="submission" date="2017-03" db="EMBL/GenBank/DDBJ databases">
        <authorList>
            <person name="Lund M.B."/>
        </authorList>
    </citation>
    <scope>NUCLEOTIDE SEQUENCE [LARGE SCALE GENOMIC DNA]</scope>
</reference>
<gene>
    <name evidence="4" type="ORF">B5766_02725</name>
</gene>
<dbReference type="PANTHER" id="PTHR48125">
    <property type="entry name" value="LP07818P1"/>
    <property type="match status" value="1"/>
</dbReference>
<evidence type="ECO:0000256" key="2">
    <source>
        <dbReference type="SAM" id="Phobius"/>
    </source>
</evidence>
<dbReference type="Proteomes" id="UP000219994">
    <property type="component" value="Unassembled WGS sequence"/>
</dbReference>
<feature type="compositionally biased region" description="Low complexity" evidence="1">
    <location>
        <begin position="126"/>
        <end position="152"/>
    </location>
</feature>
<dbReference type="PANTHER" id="PTHR48125:SF12">
    <property type="entry name" value="AT HOOK TRANSCRIPTION FACTOR FAMILY-RELATED"/>
    <property type="match status" value="1"/>
</dbReference>
<name>A0A2A6FTT9_9MICO</name>
<protein>
    <recommendedName>
        <fullName evidence="3">DUF8094 domain-containing protein</fullName>
    </recommendedName>
</protein>
<evidence type="ECO:0000313" key="4">
    <source>
        <dbReference type="EMBL" id="PDQ36070.1"/>
    </source>
</evidence>
<evidence type="ECO:0000256" key="1">
    <source>
        <dbReference type="SAM" id="MobiDB-lite"/>
    </source>
</evidence>
<dbReference type="AlphaFoldDB" id="A0A2A6FTT9"/>
<dbReference type="EMBL" id="NAEP01000023">
    <property type="protein sequence ID" value="PDQ36070.1"/>
    <property type="molecule type" value="Genomic_DNA"/>
</dbReference>
<dbReference type="InterPro" id="IPR058407">
    <property type="entry name" value="DUF8094"/>
</dbReference>
<accession>A0A2A6FTT9</accession>
<feature type="region of interest" description="Disordered" evidence="1">
    <location>
        <begin position="300"/>
        <end position="330"/>
    </location>
</feature>
<feature type="compositionally biased region" description="Basic residues" evidence="1">
    <location>
        <begin position="241"/>
        <end position="250"/>
    </location>
</feature>
<keyword evidence="2" id="KW-1133">Transmembrane helix</keyword>
<feature type="compositionally biased region" description="Low complexity" evidence="1">
    <location>
        <begin position="310"/>
        <end position="329"/>
    </location>
</feature>
<keyword evidence="2" id="KW-0472">Membrane</keyword>
<evidence type="ECO:0000259" key="3">
    <source>
        <dbReference type="Pfam" id="PF26366"/>
    </source>
</evidence>
<comment type="caution">
    <text evidence="4">The sequence shown here is derived from an EMBL/GenBank/DDBJ whole genome shotgun (WGS) entry which is preliminary data.</text>
</comment>
<feature type="transmembrane region" description="Helical" evidence="2">
    <location>
        <begin position="215"/>
        <end position="237"/>
    </location>
</feature>
<feature type="region of interest" description="Disordered" evidence="1">
    <location>
        <begin position="241"/>
        <end position="276"/>
    </location>
</feature>
<organism evidence="4 5">
    <name type="scientific">Candidatus Lumbricidiphila eiseniae</name>
    <dbReference type="NCBI Taxonomy" id="1969409"/>
    <lineage>
        <taxon>Bacteria</taxon>
        <taxon>Bacillati</taxon>
        <taxon>Actinomycetota</taxon>
        <taxon>Actinomycetes</taxon>
        <taxon>Micrococcales</taxon>
        <taxon>Microbacteriaceae</taxon>
        <taxon>Candidatus Lumbricidiphila</taxon>
    </lineage>
</organism>
<feature type="region of interest" description="Disordered" evidence="1">
    <location>
        <begin position="105"/>
        <end position="152"/>
    </location>
</feature>